<feature type="region of interest" description="Disordered" evidence="1">
    <location>
        <begin position="33"/>
        <end position="54"/>
    </location>
</feature>
<evidence type="ECO:0000313" key="2">
    <source>
        <dbReference type="EMBL" id="OJA16497.1"/>
    </source>
</evidence>
<evidence type="ECO:0000313" key="3">
    <source>
        <dbReference type="Proteomes" id="UP000183567"/>
    </source>
</evidence>
<reference evidence="2 3" key="1">
    <citation type="submission" date="2016-03" db="EMBL/GenBank/DDBJ databases">
        <title>Comparative genomics of the ectomycorrhizal sister species Rhizopogon vinicolor and Rhizopogon vesiculosus (Basidiomycota: Boletales) reveals a divergence of the mating type B locus.</title>
        <authorList>
            <person name="Mujic A.B."/>
            <person name="Kuo A."/>
            <person name="Tritt A."/>
            <person name="Lipzen A."/>
            <person name="Chen C."/>
            <person name="Johnson J."/>
            <person name="Sharma A."/>
            <person name="Barry K."/>
            <person name="Grigoriev I.V."/>
            <person name="Spatafora J.W."/>
        </authorList>
    </citation>
    <scope>NUCLEOTIDE SEQUENCE [LARGE SCALE GENOMIC DNA]</scope>
    <source>
        <strain evidence="2 3">AM-OR11-056</strain>
    </source>
</reference>
<protein>
    <submittedName>
        <fullName evidence="2">Uncharacterized protein</fullName>
    </submittedName>
</protein>
<accession>A0A1J8QST3</accession>
<name>A0A1J8QST3_9AGAM</name>
<keyword evidence="3" id="KW-1185">Reference proteome</keyword>
<sequence length="130" mass="13721">MNMLQMHAILLNPVHGFMKPVPRATMTETMVQPGNAGAAGVPLPRPSPSSASPSIVAAVSPSLLLGDEDPMGTELGIELGTELDNNAAVQGDLDLGTLGTELGLSWMMMLQCRETWIWALLQACSLVYCG</sequence>
<feature type="non-terminal residue" evidence="2">
    <location>
        <position position="130"/>
    </location>
</feature>
<comment type="caution">
    <text evidence="2">The sequence shown here is derived from an EMBL/GenBank/DDBJ whole genome shotgun (WGS) entry which is preliminary data.</text>
</comment>
<dbReference type="AlphaFoldDB" id="A0A1J8QST3"/>
<evidence type="ECO:0000256" key="1">
    <source>
        <dbReference type="SAM" id="MobiDB-lite"/>
    </source>
</evidence>
<dbReference type="Proteomes" id="UP000183567">
    <property type="component" value="Unassembled WGS sequence"/>
</dbReference>
<gene>
    <name evidence="2" type="ORF">AZE42_13845</name>
</gene>
<proteinExistence type="predicted"/>
<organism evidence="2 3">
    <name type="scientific">Rhizopogon vesiculosus</name>
    <dbReference type="NCBI Taxonomy" id="180088"/>
    <lineage>
        <taxon>Eukaryota</taxon>
        <taxon>Fungi</taxon>
        <taxon>Dikarya</taxon>
        <taxon>Basidiomycota</taxon>
        <taxon>Agaricomycotina</taxon>
        <taxon>Agaricomycetes</taxon>
        <taxon>Agaricomycetidae</taxon>
        <taxon>Boletales</taxon>
        <taxon>Suillineae</taxon>
        <taxon>Rhizopogonaceae</taxon>
        <taxon>Rhizopogon</taxon>
    </lineage>
</organism>
<dbReference type="EMBL" id="LVVM01002531">
    <property type="protein sequence ID" value="OJA16497.1"/>
    <property type="molecule type" value="Genomic_DNA"/>
</dbReference>